<dbReference type="AlphaFoldDB" id="A1JK76"/>
<dbReference type="PATRIC" id="fig|393305.7.peg.983"/>
<evidence type="ECO:0000313" key="2">
    <source>
        <dbReference type="Proteomes" id="UP000000642"/>
    </source>
</evidence>
<dbReference type="EMBL" id="AM286415">
    <property type="protein sequence ID" value="CAL10987.1"/>
    <property type="molecule type" value="Genomic_DNA"/>
</dbReference>
<dbReference type="OrthoDB" id="6480881at2"/>
<protein>
    <submittedName>
        <fullName evidence="1">Tail fiber assembly protein</fullName>
    </submittedName>
</protein>
<dbReference type="KEGG" id="yen:YE0884"/>
<evidence type="ECO:0000313" key="1">
    <source>
        <dbReference type="EMBL" id="CAL10987.1"/>
    </source>
</evidence>
<proteinExistence type="predicted"/>
<name>A1JK76_YERE8</name>
<dbReference type="Proteomes" id="UP000000642">
    <property type="component" value="Chromosome"/>
</dbReference>
<reference evidence="1 2" key="1">
    <citation type="journal article" date="2006" name="PLoS Genet.">
        <title>The complete genome sequence and comparative genome analysis of the high pathogenicity Yersinia enterocolitica strain 8081.</title>
        <authorList>
            <person name="Thomson N.R."/>
            <person name="Howard S."/>
            <person name="Wren B.W."/>
            <person name="Holden M.T.G."/>
            <person name="Crossman L."/>
            <person name="Challis G.L."/>
            <person name="Churcher C."/>
            <person name="Mungall K."/>
            <person name="Brooks K."/>
            <person name="Chillingworth T."/>
            <person name="Feltwell T."/>
            <person name="Abdellah Z."/>
            <person name="Hauser H."/>
            <person name="Jagels K."/>
            <person name="Maddison M."/>
            <person name="Moule S."/>
            <person name="Sanders M."/>
            <person name="Whitehead S."/>
            <person name="Quail M.A."/>
            <person name="Dougan G."/>
            <person name="Parkhill J."/>
            <person name="Prentice M.B."/>
        </authorList>
    </citation>
    <scope>NUCLEOTIDE SEQUENCE [LARGE SCALE GENOMIC DNA]</scope>
    <source>
        <strain evidence="2">NCTC 13174 / 8081</strain>
    </source>
</reference>
<sequence>MTIEFDKNGYAVSSGDVSVYNTAPDSGEFIGVSNEFIHTGQGLPARAYLDAPPKAKKGFAICRSKDELQWEYKADHRGEVRYSTITGEKITVTALGEYPPDTTDSAPPKFNQWDGVQWVPNSDLLASIARQYRDAFIIATDPMMVSDYSIDDMPLTEAQRSELTAIRAAYRAWPTVIGWPLIGLPELPQWLLIEAVNQGYQVPVWPELPDVA</sequence>
<dbReference type="HOGENOM" id="CLU_1266492_0_0_6"/>
<gene>
    <name evidence="1" type="ordered locus">YE0884</name>
</gene>
<organism evidence="1 2">
    <name type="scientific">Yersinia enterocolitica serotype O:8 / biotype 1B (strain NCTC 13174 / 8081)</name>
    <dbReference type="NCBI Taxonomy" id="393305"/>
    <lineage>
        <taxon>Bacteria</taxon>
        <taxon>Pseudomonadati</taxon>
        <taxon>Pseudomonadota</taxon>
        <taxon>Gammaproteobacteria</taxon>
        <taxon>Enterobacterales</taxon>
        <taxon>Yersiniaceae</taxon>
        <taxon>Yersinia</taxon>
    </lineage>
</organism>
<dbReference type="eggNOG" id="COG2110">
    <property type="taxonomic scope" value="Bacteria"/>
</dbReference>
<accession>A1JK76</accession>
<dbReference type="RefSeq" id="WP_011815682.1">
    <property type="nucleotide sequence ID" value="NC_008800.1"/>
</dbReference>